<dbReference type="EMBL" id="CP001618">
    <property type="protein sequence ID" value="ACQ79180.1"/>
    <property type="molecule type" value="Genomic_DNA"/>
</dbReference>
<name>C5BZK8_BEUC1</name>
<dbReference type="InterPro" id="IPR006059">
    <property type="entry name" value="SBP"/>
</dbReference>
<gene>
    <name evidence="2" type="ordered locus">Bcav_0919</name>
</gene>
<accession>C5BZK8</accession>
<dbReference type="InterPro" id="IPR050490">
    <property type="entry name" value="Bact_solute-bd_prot1"/>
</dbReference>
<dbReference type="Pfam" id="PF01547">
    <property type="entry name" value="SBP_bac_1"/>
    <property type="match status" value="1"/>
</dbReference>
<dbReference type="PROSITE" id="PS51257">
    <property type="entry name" value="PROKAR_LIPOPROTEIN"/>
    <property type="match status" value="1"/>
</dbReference>
<dbReference type="Gene3D" id="3.40.190.10">
    <property type="entry name" value="Periplasmic binding protein-like II"/>
    <property type="match status" value="2"/>
</dbReference>
<dbReference type="AlphaFoldDB" id="C5BZK8"/>
<organism evidence="2 3">
    <name type="scientific">Beutenbergia cavernae (strain ATCC BAA-8 / DSM 12333 / CCUG 43141 / JCM 11478 / NBRC 16432 / NCIMB 13614 / HKI 0122)</name>
    <dbReference type="NCBI Taxonomy" id="471853"/>
    <lineage>
        <taxon>Bacteria</taxon>
        <taxon>Bacillati</taxon>
        <taxon>Actinomycetota</taxon>
        <taxon>Actinomycetes</taxon>
        <taxon>Micrococcales</taxon>
        <taxon>Beutenbergiaceae</taxon>
        <taxon>Beutenbergia</taxon>
    </lineage>
</organism>
<keyword evidence="1" id="KW-0732">Signal</keyword>
<dbReference type="Proteomes" id="UP000007962">
    <property type="component" value="Chromosome"/>
</dbReference>
<protein>
    <submittedName>
        <fullName evidence="2">Extracellular solute-binding protein family 1</fullName>
    </submittedName>
</protein>
<dbReference type="KEGG" id="bcv:Bcav_0919"/>
<dbReference type="PANTHER" id="PTHR43649:SF11">
    <property type="entry name" value="ABC TRANSPORTER SUBSTRATE-BINDING PROTEIN YESO-RELATED"/>
    <property type="match status" value="1"/>
</dbReference>
<keyword evidence="3" id="KW-1185">Reference proteome</keyword>
<dbReference type="PANTHER" id="PTHR43649">
    <property type="entry name" value="ARABINOSE-BINDING PROTEIN-RELATED"/>
    <property type="match status" value="1"/>
</dbReference>
<dbReference type="STRING" id="471853.Bcav_0919"/>
<dbReference type="OrthoDB" id="7918484at2"/>
<feature type="signal peptide" evidence="1">
    <location>
        <begin position="1"/>
        <end position="25"/>
    </location>
</feature>
<reference evidence="2 3" key="1">
    <citation type="journal article" date="2009" name="Stand. Genomic Sci.">
        <title>Complete genome sequence of Beutenbergia cavernae type strain (HKI 0122).</title>
        <authorList>
            <person name="Land M."/>
            <person name="Pukall R."/>
            <person name="Abt B."/>
            <person name="Goker M."/>
            <person name="Rohde M."/>
            <person name="Glavina Del Rio T."/>
            <person name="Tice H."/>
            <person name="Copeland A."/>
            <person name="Cheng J.F."/>
            <person name="Lucas S."/>
            <person name="Chen F."/>
            <person name="Nolan M."/>
            <person name="Bruce D."/>
            <person name="Goodwin L."/>
            <person name="Pitluck S."/>
            <person name="Ivanova N."/>
            <person name="Mavromatis K."/>
            <person name="Ovchinnikova G."/>
            <person name="Pati A."/>
            <person name="Chen A."/>
            <person name="Palaniappan K."/>
            <person name="Hauser L."/>
            <person name="Chang Y.J."/>
            <person name="Jefferies C.C."/>
            <person name="Saunders E."/>
            <person name="Brettin T."/>
            <person name="Detter J.C."/>
            <person name="Han C."/>
            <person name="Chain P."/>
            <person name="Bristow J."/>
            <person name="Eisen J.A."/>
            <person name="Markowitz V."/>
            <person name="Hugenholtz P."/>
            <person name="Kyrpides N.C."/>
            <person name="Klenk H.P."/>
            <person name="Lapidus A."/>
        </authorList>
    </citation>
    <scope>NUCLEOTIDE SEQUENCE [LARGE SCALE GENOMIC DNA]</scope>
    <source>
        <strain evidence="3">ATCC BAA-8 / DSM 12333 / NBRC 16432</strain>
    </source>
</reference>
<evidence type="ECO:0000256" key="1">
    <source>
        <dbReference type="SAM" id="SignalP"/>
    </source>
</evidence>
<proteinExistence type="predicted"/>
<evidence type="ECO:0000313" key="2">
    <source>
        <dbReference type="EMBL" id="ACQ79180.1"/>
    </source>
</evidence>
<sequence length="441" mass="46526">MNDTRRVGRSTTAAFAAIAVSAALAACGGTAPEAAPTVGPVPDAELRIVWWGAEDRADAINAALDVVTEREPGLTFVSEYSGFDGYFPKLTTQIAGGNAPDIAAVNFVPERVDYAQRGALLDLTPYVESGALDLSGYDDATIDYGRTGDGLYGLPTSISTQAVLVNTDVFDEYGLEVPADDWTWDEFIALSNGVTEATGGAVHGTEDVSALHWVYETWYFGKTGDLIYEDDSGARTDDVEDVTEWFEMWADLRESGGTVPADVQAAHTIGDYPTSPLVTGDAAMSFQFTSAASSFRPLSPSPLALVAQPSAGDNPHQYIRPSTMWAITADTAHPDSAVAAVNVLVNDEDALLAVGLSTGMPASARAREVLEPTLAPEDAEVIDFVSRISELPTTAAPSIVPGGARDVEDLFIRIAQEVSFGQLTPAEGAQAFFDEAEGLLG</sequence>
<feature type="chain" id="PRO_5002946770" evidence="1">
    <location>
        <begin position="26"/>
        <end position="441"/>
    </location>
</feature>
<evidence type="ECO:0000313" key="3">
    <source>
        <dbReference type="Proteomes" id="UP000007962"/>
    </source>
</evidence>
<dbReference type="eggNOG" id="COG1653">
    <property type="taxonomic scope" value="Bacteria"/>
</dbReference>
<dbReference type="HOGENOM" id="CLU_031285_5_0_11"/>
<dbReference type="SUPFAM" id="SSF53850">
    <property type="entry name" value="Periplasmic binding protein-like II"/>
    <property type="match status" value="1"/>
</dbReference>